<gene>
    <name evidence="9" type="ORF">F0L68_01760</name>
</gene>
<feature type="transmembrane region" description="Helical" evidence="8">
    <location>
        <begin position="286"/>
        <end position="306"/>
    </location>
</feature>
<organism evidence="9 10">
    <name type="scientific">Solihabitans fulvus</name>
    <dbReference type="NCBI Taxonomy" id="1892852"/>
    <lineage>
        <taxon>Bacteria</taxon>
        <taxon>Bacillati</taxon>
        <taxon>Actinomycetota</taxon>
        <taxon>Actinomycetes</taxon>
        <taxon>Pseudonocardiales</taxon>
        <taxon>Pseudonocardiaceae</taxon>
        <taxon>Solihabitans</taxon>
    </lineage>
</organism>
<proteinExistence type="inferred from homology"/>
<accession>A0A5B2XUK5</accession>
<keyword evidence="5 8" id="KW-0812">Transmembrane</keyword>
<dbReference type="Gene3D" id="1.20.1530.20">
    <property type="match status" value="1"/>
</dbReference>
<dbReference type="Pfam" id="PF03547">
    <property type="entry name" value="Mem_trans"/>
    <property type="match status" value="2"/>
</dbReference>
<comment type="similarity">
    <text evidence="2">Belongs to the auxin efflux carrier (TC 2.A.69) family.</text>
</comment>
<evidence type="ECO:0000256" key="8">
    <source>
        <dbReference type="SAM" id="Phobius"/>
    </source>
</evidence>
<comment type="caution">
    <text evidence="9">The sequence shown here is derived from an EMBL/GenBank/DDBJ whole genome shotgun (WGS) entry which is preliminary data.</text>
</comment>
<evidence type="ECO:0000256" key="4">
    <source>
        <dbReference type="ARBA" id="ARBA00022475"/>
    </source>
</evidence>
<evidence type="ECO:0000256" key="6">
    <source>
        <dbReference type="ARBA" id="ARBA00022989"/>
    </source>
</evidence>
<feature type="transmembrane region" description="Helical" evidence="8">
    <location>
        <begin position="38"/>
        <end position="58"/>
    </location>
</feature>
<keyword evidence="7 8" id="KW-0472">Membrane</keyword>
<dbReference type="PANTHER" id="PTHR36838">
    <property type="entry name" value="AUXIN EFFLUX CARRIER FAMILY PROTEIN"/>
    <property type="match status" value="1"/>
</dbReference>
<keyword evidence="4" id="KW-1003">Cell membrane</keyword>
<dbReference type="EMBL" id="VUOB01000002">
    <property type="protein sequence ID" value="KAA2266494.1"/>
    <property type="molecule type" value="Genomic_DNA"/>
</dbReference>
<keyword evidence="6 8" id="KW-1133">Transmembrane helix</keyword>
<dbReference type="PANTHER" id="PTHR36838:SF3">
    <property type="entry name" value="TRANSPORTER AUXIN EFFLUX CARRIER EC FAMILY"/>
    <property type="match status" value="1"/>
</dbReference>
<feature type="transmembrane region" description="Helical" evidence="8">
    <location>
        <begin position="254"/>
        <end position="274"/>
    </location>
</feature>
<reference evidence="9 10" key="2">
    <citation type="submission" date="2019-09" db="EMBL/GenBank/DDBJ databases">
        <authorList>
            <person name="Jin C."/>
        </authorList>
    </citation>
    <scope>NUCLEOTIDE SEQUENCE [LARGE SCALE GENOMIC DNA]</scope>
    <source>
        <strain evidence="9 10">AN110305</strain>
    </source>
</reference>
<evidence type="ECO:0000256" key="2">
    <source>
        <dbReference type="ARBA" id="ARBA00010145"/>
    </source>
</evidence>
<name>A0A5B2XUK5_9PSEU</name>
<sequence length="307" mass="31949">MSAVLTAFAPIWVLTAIGYLAARSGVLGERADVTLGRFAFYVAMPAVLFTTLMGSPIGRLANRGMLVFATGTIVVGAIGFALSRWVFRRRLAEAAVGAMSASYVNSANLGIPVAVQVLGDSTFIAAVVLFQVLVLTPVVLTAVEADTNGSGGRRLRALLLLPVRNPIIAASIAGVLVSALGWHPPDVLTQPIRTLAGAGVPTALIVLGMSLHTKADPPAGGARAELGWTVALKLIAQPAVTYLAGRLLGVDGHLLFAAVVCAALPTAQNAFVFANQYRLDDRLPRNAVLTSTLLAMISLSLVAWFMA</sequence>
<dbReference type="GO" id="GO:0005886">
    <property type="term" value="C:plasma membrane"/>
    <property type="evidence" value="ECO:0007669"/>
    <property type="project" value="UniProtKB-SubCell"/>
</dbReference>
<protein>
    <submittedName>
        <fullName evidence="9">AEC family transporter</fullName>
    </submittedName>
</protein>
<evidence type="ECO:0000313" key="9">
    <source>
        <dbReference type="EMBL" id="KAA2266494.1"/>
    </source>
</evidence>
<dbReference type="Proteomes" id="UP000323454">
    <property type="component" value="Unassembled WGS sequence"/>
</dbReference>
<dbReference type="GO" id="GO:0055085">
    <property type="term" value="P:transmembrane transport"/>
    <property type="evidence" value="ECO:0007669"/>
    <property type="project" value="InterPro"/>
</dbReference>
<evidence type="ECO:0000256" key="7">
    <source>
        <dbReference type="ARBA" id="ARBA00023136"/>
    </source>
</evidence>
<dbReference type="RefSeq" id="WP_149847601.1">
    <property type="nucleotide sequence ID" value="NZ_VUOB01000002.1"/>
</dbReference>
<keyword evidence="10" id="KW-1185">Reference proteome</keyword>
<evidence type="ECO:0000256" key="5">
    <source>
        <dbReference type="ARBA" id="ARBA00022692"/>
    </source>
</evidence>
<feature type="transmembrane region" description="Helical" evidence="8">
    <location>
        <begin position="157"/>
        <end position="182"/>
    </location>
</feature>
<evidence type="ECO:0000313" key="10">
    <source>
        <dbReference type="Proteomes" id="UP000323454"/>
    </source>
</evidence>
<keyword evidence="3" id="KW-0813">Transport</keyword>
<comment type="subcellular location">
    <subcellularLocation>
        <location evidence="1">Cell membrane</location>
        <topology evidence="1">Multi-pass membrane protein</topology>
    </subcellularLocation>
</comment>
<reference evidence="9 10" key="1">
    <citation type="submission" date="2019-09" db="EMBL/GenBank/DDBJ databases">
        <title>Goodfellowia gen. nov., a new genus of the Pseudonocardineae related to Actinoalloteichus, containing Goodfellowia coeruleoviolacea gen. nov., comb. nov. gen. nov., comb. nov.</title>
        <authorList>
            <person name="Labeda D."/>
        </authorList>
    </citation>
    <scope>NUCLEOTIDE SEQUENCE [LARGE SCALE GENOMIC DNA]</scope>
    <source>
        <strain evidence="9 10">AN110305</strain>
    </source>
</reference>
<feature type="transmembrane region" description="Helical" evidence="8">
    <location>
        <begin position="65"/>
        <end position="87"/>
    </location>
</feature>
<feature type="transmembrane region" description="Helical" evidence="8">
    <location>
        <begin position="123"/>
        <end position="145"/>
    </location>
</feature>
<dbReference type="OrthoDB" id="5405318at2"/>
<dbReference type="AlphaFoldDB" id="A0A5B2XUK5"/>
<dbReference type="InterPro" id="IPR004776">
    <property type="entry name" value="Mem_transp_PIN-like"/>
</dbReference>
<evidence type="ECO:0000256" key="3">
    <source>
        <dbReference type="ARBA" id="ARBA00022448"/>
    </source>
</evidence>
<dbReference type="InterPro" id="IPR038770">
    <property type="entry name" value="Na+/solute_symporter_sf"/>
</dbReference>
<evidence type="ECO:0000256" key="1">
    <source>
        <dbReference type="ARBA" id="ARBA00004651"/>
    </source>
</evidence>